<evidence type="ECO:0000256" key="6">
    <source>
        <dbReference type="ARBA" id="ARBA00022927"/>
    </source>
</evidence>
<keyword evidence="4 10" id="KW-0812">Transmembrane</keyword>
<evidence type="ECO:0000256" key="1">
    <source>
        <dbReference type="ARBA" id="ARBA00004141"/>
    </source>
</evidence>
<organism evidence="11 12">
    <name type="scientific">Hermanssonia centrifuga</name>
    <dbReference type="NCBI Taxonomy" id="98765"/>
    <lineage>
        <taxon>Eukaryota</taxon>
        <taxon>Fungi</taxon>
        <taxon>Dikarya</taxon>
        <taxon>Basidiomycota</taxon>
        <taxon>Agaricomycotina</taxon>
        <taxon>Agaricomycetes</taxon>
        <taxon>Polyporales</taxon>
        <taxon>Meruliaceae</taxon>
        <taxon>Hermanssonia</taxon>
    </lineage>
</organism>
<sequence>MDLPEGSPVLKRESTVTSTVSLEKHDEEKTGVRVEELLDDTSDIAVEVIKKAEDVAVQVISTEDDPTLPVLTFRTIFLGVGLSIFSAVLATIYTFKPQASSFPNASVSQLFCLIIAYVLGTSMAAFIPSHGYWRYLNPGPFNIKEHTAIVIMASTASSVAIAMEVIAAIDLFYNTRLNAGVAIFQIFASQMLGYGMAGMLRTLLVYPTYAFYPTYISVVNLLQSLHFGGALNHKRRRYFWIVFAAIFFWEWIPQYPFPLLTAISVICLIDNGRSTFVRNLFGAGSSNEGIGLLSFSTSWTLITQGNPLVWPLQTQINSYIGMGIGYFALTLAYYRNSFGARDLVFMSTSLFGLDGNTYDQSAILTPENTLDPQKLQQVGLPRYTATYAVSQLCYNLSLGAALVHVLLWNWKELKAAFGGFRFFKGGQEIDDKHYQQMRKYAEVPQWWYLAVFLISLAVGIGCSYTTPEPLMPWWSIILFTALSAVIAVCLGFITATTGFQISIKYAIQVLAAFIHPGKPITVMYVNLYGNSTAFQTLAMLQDLKLGQYTKLPPRATFAAQLAGSIIGSIFNYTMMITIVNNNREVLLDPVGTRVWSGWIVQQYNSASVAMGALGKELFTSADPVLARTSVLPTKLGDKSCVVIGFASQWWARSRRPAWFKKYNYLTSAALDGGSQVILFILSFAVFGASGDAVAFPNW</sequence>
<dbReference type="PANTHER" id="PTHR22601">
    <property type="entry name" value="ISP4 LIKE PROTEIN"/>
    <property type="match status" value="1"/>
</dbReference>
<comment type="caution">
    <text evidence="11">The sequence shown here is derived from an EMBL/GenBank/DDBJ whole genome shotgun (WGS) entry which is preliminary data.</text>
</comment>
<proteinExistence type="inferred from homology"/>
<feature type="transmembrane region" description="Helical" evidence="10">
    <location>
        <begin position="316"/>
        <end position="334"/>
    </location>
</feature>
<dbReference type="GO" id="GO:0035673">
    <property type="term" value="F:oligopeptide transmembrane transporter activity"/>
    <property type="evidence" value="ECO:0007669"/>
    <property type="project" value="InterPro"/>
</dbReference>
<feature type="transmembrane region" description="Helical" evidence="10">
    <location>
        <begin position="446"/>
        <end position="466"/>
    </location>
</feature>
<keyword evidence="5" id="KW-0571">Peptide transport</keyword>
<keyword evidence="7 10" id="KW-1133">Transmembrane helix</keyword>
<feature type="transmembrane region" description="Helical" evidence="10">
    <location>
        <begin position="147"/>
        <end position="172"/>
    </location>
</feature>
<feature type="transmembrane region" description="Helical" evidence="10">
    <location>
        <begin position="209"/>
        <end position="231"/>
    </location>
</feature>
<evidence type="ECO:0008006" key="13">
    <source>
        <dbReference type="Google" id="ProtNLM"/>
    </source>
</evidence>
<feature type="transmembrane region" description="Helical" evidence="10">
    <location>
        <begin position="107"/>
        <end position="127"/>
    </location>
</feature>
<dbReference type="Pfam" id="PF03169">
    <property type="entry name" value="OPT"/>
    <property type="match status" value="2"/>
</dbReference>
<gene>
    <name evidence="11" type="ORF">EW026_g4665</name>
</gene>
<dbReference type="AlphaFoldDB" id="A0A4S4KKX8"/>
<feature type="transmembrane region" description="Helical" evidence="10">
    <location>
        <begin position="76"/>
        <end position="95"/>
    </location>
</feature>
<protein>
    <recommendedName>
        <fullName evidence="13">OPT oligopeptide transporter</fullName>
    </recommendedName>
</protein>
<evidence type="ECO:0000256" key="9">
    <source>
        <dbReference type="SAM" id="MobiDB-lite"/>
    </source>
</evidence>
<dbReference type="EMBL" id="SGPJ01000175">
    <property type="protein sequence ID" value="THG97309.1"/>
    <property type="molecule type" value="Genomic_DNA"/>
</dbReference>
<keyword evidence="3" id="KW-0813">Transport</keyword>
<comment type="subcellular location">
    <subcellularLocation>
        <location evidence="1">Membrane</location>
        <topology evidence="1">Multi-pass membrane protein</topology>
    </subcellularLocation>
</comment>
<dbReference type="InterPro" id="IPR004648">
    <property type="entry name" value="Oligpept_transpt"/>
</dbReference>
<evidence type="ECO:0000256" key="8">
    <source>
        <dbReference type="ARBA" id="ARBA00023136"/>
    </source>
</evidence>
<evidence type="ECO:0000313" key="12">
    <source>
        <dbReference type="Proteomes" id="UP000309038"/>
    </source>
</evidence>
<evidence type="ECO:0000256" key="3">
    <source>
        <dbReference type="ARBA" id="ARBA00022448"/>
    </source>
</evidence>
<keyword evidence="6" id="KW-0653">Protein transport</keyword>
<feature type="transmembrane region" description="Helical" evidence="10">
    <location>
        <begin position="238"/>
        <end position="255"/>
    </location>
</feature>
<keyword evidence="8 10" id="KW-0472">Membrane</keyword>
<dbReference type="GO" id="GO:0016020">
    <property type="term" value="C:membrane"/>
    <property type="evidence" value="ECO:0007669"/>
    <property type="project" value="UniProtKB-SubCell"/>
</dbReference>
<name>A0A4S4KKX8_9APHY</name>
<dbReference type="GO" id="GO:0015031">
    <property type="term" value="P:protein transport"/>
    <property type="evidence" value="ECO:0007669"/>
    <property type="project" value="UniProtKB-KW"/>
</dbReference>
<evidence type="ECO:0000256" key="10">
    <source>
        <dbReference type="SAM" id="Phobius"/>
    </source>
</evidence>
<evidence type="ECO:0000256" key="4">
    <source>
        <dbReference type="ARBA" id="ARBA00022692"/>
    </source>
</evidence>
<dbReference type="Proteomes" id="UP000309038">
    <property type="component" value="Unassembled WGS sequence"/>
</dbReference>
<accession>A0A4S4KKX8</accession>
<evidence type="ECO:0000313" key="11">
    <source>
        <dbReference type="EMBL" id="THG97309.1"/>
    </source>
</evidence>
<reference evidence="11 12" key="1">
    <citation type="submission" date="2019-02" db="EMBL/GenBank/DDBJ databases">
        <title>Genome sequencing of the rare red list fungi Phlebia centrifuga.</title>
        <authorList>
            <person name="Buettner E."/>
            <person name="Kellner H."/>
        </authorList>
    </citation>
    <scope>NUCLEOTIDE SEQUENCE [LARGE SCALE GENOMIC DNA]</scope>
    <source>
        <strain evidence="11 12">DSM 108282</strain>
    </source>
</reference>
<dbReference type="InterPro" id="IPR004813">
    <property type="entry name" value="OPT"/>
</dbReference>
<feature type="transmembrane region" description="Helical" evidence="10">
    <location>
        <begin position="472"/>
        <end position="495"/>
    </location>
</feature>
<evidence type="ECO:0000256" key="5">
    <source>
        <dbReference type="ARBA" id="ARBA00022856"/>
    </source>
</evidence>
<feature type="transmembrane region" description="Helical" evidence="10">
    <location>
        <begin position="179"/>
        <end position="197"/>
    </location>
</feature>
<evidence type="ECO:0000256" key="2">
    <source>
        <dbReference type="ARBA" id="ARBA00008807"/>
    </source>
</evidence>
<comment type="similarity">
    <text evidence="2">Belongs to the oligopeptide OPT transporter family.</text>
</comment>
<dbReference type="NCBIfam" id="TIGR00728">
    <property type="entry name" value="OPT_sfam"/>
    <property type="match status" value="1"/>
</dbReference>
<feature type="region of interest" description="Disordered" evidence="9">
    <location>
        <begin position="1"/>
        <end position="22"/>
    </location>
</feature>
<evidence type="ECO:0000256" key="7">
    <source>
        <dbReference type="ARBA" id="ARBA00022989"/>
    </source>
</evidence>
<keyword evidence="12" id="KW-1185">Reference proteome</keyword>
<feature type="transmembrane region" description="Helical" evidence="10">
    <location>
        <begin position="662"/>
        <end position="688"/>
    </location>
</feature>